<dbReference type="AlphaFoldDB" id="A0AAV4V7T6"/>
<name>A0AAV4V7T6_CAEEX</name>
<accession>A0AAV4V7T6</accession>
<dbReference type="EMBL" id="BPLR01014069">
    <property type="protein sequence ID" value="GIY66073.1"/>
    <property type="molecule type" value="Genomic_DNA"/>
</dbReference>
<evidence type="ECO:0000313" key="2">
    <source>
        <dbReference type="EMBL" id="GIY66073.1"/>
    </source>
</evidence>
<sequence>MLNASSLDGQPHCTRNPGPWPMLIERSDAAHKGQDMGSNEVRLHNSIDLPRWGGWMDPSHHSAAVKGRTELINICWASFEVVNLIKVS</sequence>
<organism evidence="2 3">
    <name type="scientific">Caerostris extrusa</name>
    <name type="common">Bark spider</name>
    <name type="synonym">Caerostris bankana</name>
    <dbReference type="NCBI Taxonomy" id="172846"/>
    <lineage>
        <taxon>Eukaryota</taxon>
        <taxon>Metazoa</taxon>
        <taxon>Ecdysozoa</taxon>
        <taxon>Arthropoda</taxon>
        <taxon>Chelicerata</taxon>
        <taxon>Arachnida</taxon>
        <taxon>Araneae</taxon>
        <taxon>Araneomorphae</taxon>
        <taxon>Entelegynae</taxon>
        <taxon>Araneoidea</taxon>
        <taxon>Araneidae</taxon>
        <taxon>Caerostris</taxon>
    </lineage>
</organism>
<evidence type="ECO:0000313" key="3">
    <source>
        <dbReference type="Proteomes" id="UP001054945"/>
    </source>
</evidence>
<proteinExistence type="predicted"/>
<protein>
    <submittedName>
        <fullName evidence="2">Uncharacterized protein</fullName>
    </submittedName>
</protein>
<gene>
    <name evidence="2" type="ORF">CEXT_151511</name>
</gene>
<evidence type="ECO:0000256" key="1">
    <source>
        <dbReference type="SAM" id="MobiDB-lite"/>
    </source>
</evidence>
<reference evidence="2 3" key="1">
    <citation type="submission" date="2021-06" db="EMBL/GenBank/DDBJ databases">
        <title>Caerostris extrusa draft genome.</title>
        <authorList>
            <person name="Kono N."/>
            <person name="Arakawa K."/>
        </authorList>
    </citation>
    <scope>NUCLEOTIDE SEQUENCE [LARGE SCALE GENOMIC DNA]</scope>
</reference>
<keyword evidence="3" id="KW-1185">Reference proteome</keyword>
<dbReference type="Proteomes" id="UP001054945">
    <property type="component" value="Unassembled WGS sequence"/>
</dbReference>
<feature type="region of interest" description="Disordered" evidence="1">
    <location>
        <begin position="1"/>
        <end position="22"/>
    </location>
</feature>
<comment type="caution">
    <text evidence="2">The sequence shown here is derived from an EMBL/GenBank/DDBJ whole genome shotgun (WGS) entry which is preliminary data.</text>
</comment>